<sequence>MQNMNDRLVTWRFHAMNHVRDKAMFEYFLKPGTMTLGELEAHIKQLKAGGLHTKPGSAPGSGCFQHPLLQTCMNKMIFRIKGALGVQFVDFFREPSAELISFFCAILQFVVEERETGEDSKGELQFEVQRKAYHTHLSSHGVWLGLAGDRWKLIQKQLFLRGFKHSGASESALPVETKNVLREENLQPDVPDEAELAAWEEEMQELTSKKRTDPQGWEGLENEEPQAQDQLDDPDGLAQPVHTDGLARPRSDDNDNDYNDDLQWEHHANTSIGAQDTNPRAHPEDRSYGLELNNREYQGQHLREDPDNYGDLVPRGANGQTFVRDDQEYNYTPDERYNRRGQVVDLRCQDDRHQDLDYRQVRNDPRYPRQRGAFRDPGYVERHAHHPGAQADDVREGEDLQEYAHLDAVDDRVPDLHRDFGIQPTAGSDFGDDYDENGNPRASPKPVPDNSFGDDLEYE</sequence>
<feature type="region of interest" description="Disordered" evidence="1">
    <location>
        <begin position="417"/>
        <end position="459"/>
    </location>
</feature>
<gene>
    <name evidence="3" type="ORF">RSOLAG22IIIB_07142</name>
</gene>
<protein>
    <recommendedName>
        <fullName evidence="2">DUF6532 domain-containing protein</fullName>
    </recommendedName>
</protein>
<organism evidence="3 4">
    <name type="scientific">Rhizoctonia solani</name>
    <dbReference type="NCBI Taxonomy" id="456999"/>
    <lineage>
        <taxon>Eukaryota</taxon>
        <taxon>Fungi</taxon>
        <taxon>Dikarya</taxon>
        <taxon>Basidiomycota</taxon>
        <taxon>Agaricomycotina</taxon>
        <taxon>Agaricomycetes</taxon>
        <taxon>Cantharellales</taxon>
        <taxon>Ceratobasidiaceae</taxon>
        <taxon>Rhizoctonia</taxon>
    </lineage>
</organism>
<feature type="compositionally biased region" description="Acidic residues" evidence="1">
    <location>
        <begin position="220"/>
        <end position="235"/>
    </location>
</feature>
<dbReference type="Pfam" id="PF20149">
    <property type="entry name" value="DUF6532"/>
    <property type="match status" value="1"/>
</dbReference>
<dbReference type="EMBL" id="CYGV01002055">
    <property type="protein sequence ID" value="CUA78535.1"/>
    <property type="molecule type" value="Genomic_DNA"/>
</dbReference>
<evidence type="ECO:0000259" key="2">
    <source>
        <dbReference type="Pfam" id="PF20149"/>
    </source>
</evidence>
<dbReference type="InterPro" id="IPR045341">
    <property type="entry name" value="DUF6532"/>
</dbReference>
<evidence type="ECO:0000313" key="3">
    <source>
        <dbReference type="EMBL" id="CUA78535.1"/>
    </source>
</evidence>
<evidence type="ECO:0000256" key="1">
    <source>
        <dbReference type="SAM" id="MobiDB-lite"/>
    </source>
</evidence>
<feature type="region of interest" description="Disordered" evidence="1">
    <location>
        <begin position="202"/>
        <end position="261"/>
    </location>
</feature>
<reference evidence="3 4" key="1">
    <citation type="submission" date="2015-07" db="EMBL/GenBank/DDBJ databases">
        <authorList>
            <person name="Noorani M."/>
        </authorList>
    </citation>
    <scope>NUCLEOTIDE SEQUENCE [LARGE SCALE GENOMIC DNA]</scope>
    <source>
        <strain evidence="3">BBA 69670</strain>
    </source>
</reference>
<keyword evidence="4" id="KW-1185">Reference proteome</keyword>
<feature type="domain" description="DUF6532" evidence="2">
    <location>
        <begin position="1"/>
        <end position="140"/>
    </location>
</feature>
<dbReference type="AlphaFoldDB" id="A0A0K6GJ41"/>
<evidence type="ECO:0000313" key="4">
    <source>
        <dbReference type="Proteomes" id="UP000044841"/>
    </source>
</evidence>
<proteinExistence type="predicted"/>
<dbReference type="Proteomes" id="UP000044841">
    <property type="component" value="Unassembled WGS sequence"/>
</dbReference>
<feature type="region of interest" description="Disordered" evidence="1">
    <location>
        <begin position="366"/>
        <end position="396"/>
    </location>
</feature>
<name>A0A0K6GJ41_9AGAM</name>
<accession>A0A0K6GJ41</accession>